<dbReference type="InterPro" id="IPR036259">
    <property type="entry name" value="MFS_trans_sf"/>
</dbReference>
<dbReference type="EMBL" id="SDPU01000035">
    <property type="protein sequence ID" value="RYU09369.1"/>
    <property type="molecule type" value="Genomic_DNA"/>
</dbReference>
<dbReference type="AlphaFoldDB" id="A0A4Q5IWY0"/>
<dbReference type="Pfam" id="PF00083">
    <property type="entry name" value="Sugar_tr"/>
    <property type="match status" value="1"/>
</dbReference>
<keyword evidence="14" id="KW-1185">Reference proteome</keyword>
<keyword evidence="5 11" id="KW-0812">Transmembrane</keyword>
<feature type="transmembrane region" description="Helical" evidence="11">
    <location>
        <begin position="153"/>
        <end position="176"/>
    </location>
</feature>
<dbReference type="Proteomes" id="UP000291189">
    <property type="component" value="Unassembled WGS sequence"/>
</dbReference>
<dbReference type="PANTHER" id="PTHR43528">
    <property type="entry name" value="ALPHA-KETOGLUTARATE PERMEASE"/>
    <property type="match status" value="1"/>
</dbReference>
<feature type="transmembrane region" description="Helical" evidence="11">
    <location>
        <begin position="281"/>
        <end position="301"/>
    </location>
</feature>
<keyword evidence="8 11" id="KW-0472">Membrane</keyword>
<feature type="transmembrane region" description="Helical" evidence="11">
    <location>
        <begin position="372"/>
        <end position="393"/>
    </location>
</feature>
<evidence type="ECO:0000256" key="1">
    <source>
        <dbReference type="ARBA" id="ARBA00004651"/>
    </source>
</evidence>
<evidence type="ECO:0000256" key="4">
    <source>
        <dbReference type="ARBA" id="ARBA00022475"/>
    </source>
</evidence>
<evidence type="ECO:0000256" key="10">
    <source>
        <dbReference type="ARBA" id="ARBA00039918"/>
    </source>
</evidence>
<evidence type="ECO:0000256" key="6">
    <source>
        <dbReference type="ARBA" id="ARBA00022847"/>
    </source>
</evidence>
<feature type="transmembrane region" description="Helical" evidence="11">
    <location>
        <begin position="313"/>
        <end position="331"/>
    </location>
</feature>
<gene>
    <name evidence="13" type="ORF">ETU37_20075</name>
</gene>
<evidence type="ECO:0000256" key="9">
    <source>
        <dbReference type="ARBA" id="ARBA00037295"/>
    </source>
</evidence>
<dbReference type="InterPro" id="IPR051084">
    <property type="entry name" value="H+-coupled_symporters"/>
</dbReference>
<feature type="transmembrane region" description="Helical" evidence="11">
    <location>
        <begin position="337"/>
        <end position="360"/>
    </location>
</feature>
<evidence type="ECO:0000313" key="13">
    <source>
        <dbReference type="EMBL" id="RYU09369.1"/>
    </source>
</evidence>
<feature type="transmembrane region" description="Helical" evidence="11">
    <location>
        <begin position="248"/>
        <end position="269"/>
    </location>
</feature>
<dbReference type="InterPro" id="IPR005829">
    <property type="entry name" value="Sugar_transporter_CS"/>
</dbReference>
<accession>A0A4Q5IWY0</accession>
<evidence type="ECO:0000256" key="5">
    <source>
        <dbReference type="ARBA" id="ARBA00022692"/>
    </source>
</evidence>
<dbReference type="InterPro" id="IPR020846">
    <property type="entry name" value="MFS_dom"/>
</dbReference>
<comment type="similarity">
    <text evidence="2">Belongs to the major facilitator superfamily. Metabolite:H+ Symporter (MHS) family (TC 2.A.1.6) family.</text>
</comment>
<reference evidence="13 14" key="1">
    <citation type="submission" date="2019-01" db="EMBL/GenBank/DDBJ databases">
        <title>Nocardioides guangzhouensis sp. nov., an actinobacterium isolated from soil.</title>
        <authorList>
            <person name="Fu Y."/>
            <person name="Cai Y."/>
            <person name="Lin Z."/>
            <person name="Chen P."/>
        </authorList>
    </citation>
    <scope>NUCLEOTIDE SEQUENCE [LARGE SCALE GENOMIC DNA]</scope>
    <source>
        <strain evidence="13 14">NBRC 105384</strain>
    </source>
</reference>
<dbReference type="PROSITE" id="PS50850">
    <property type="entry name" value="MFS"/>
    <property type="match status" value="1"/>
</dbReference>
<feature type="transmembrane region" description="Helical" evidence="11">
    <location>
        <begin position="188"/>
        <end position="207"/>
    </location>
</feature>
<dbReference type="SUPFAM" id="SSF103473">
    <property type="entry name" value="MFS general substrate transporter"/>
    <property type="match status" value="1"/>
</dbReference>
<protein>
    <recommendedName>
        <fullName evidence="10">Putative proline/betaine transporter</fullName>
    </recommendedName>
</protein>
<keyword evidence="4" id="KW-1003">Cell membrane</keyword>
<keyword evidence="6" id="KW-0769">Symport</keyword>
<name>A0A4Q5IWY0_9ACTN</name>
<keyword evidence="7 11" id="KW-1133">Transmembrane helix</keyword>
<dbReference type="RefSeq" id="WP_129989134.1">
    <property type="nucleotide sequence ID" value="NZ_SDPU01000035.1"/>
</dbReference>
<evidence type="ECO:0000256" key="2">
    <source>
        <dbReference type="ARBA" id="ARBA00008240"/>
    </source>
</evidence>
<dbReference type="PROSITE" id="PS00217">
    <property type="entry name" value="SUGAR_TRANSPORT_2"/>
    <property type="match status" value="1"/>
</dbReference>
<dbReference type="PROSITE" id="PS00216">
    <property type="entry name" value="SUGAR_TRANSPORT_1"/>
    <property type="match status" value="1"/>
</dbReference>
<feature type="transmembrane region" description="Helical" evidence="11">
    <location>
        <begin position="88"/>
        <end position="106"/>
    </location>
</feature>
<sequence>MSTSAPADPAQPAPTTVKRAISASAIGNMTEWFDYGVYAYATTYITAQFFPEAGTAATLLVFAVSFVFRPLGGLVLGPLGDRLGRKAVLASTIMLMAGATFAIGLLPGHATIGIWAPVLLVLLRVVQGFSAGGEYGGAATFMAEYAPSRRRGFLGSFLEFGTLAGFTAGALIVLGTELVVGSTAMADWGWRIPFLVAGPLGAVGLYLRTKLEDTPIFNELQEEQGAHDGKLGLGHELRELFTTYRRPLFALGGLVVALNVCNYTLLAYMPTYLENKIGLSSTASLTVVIIGQLVMMLVIPVSGRLSDRLGRKPLWWTSLAGLFVLAIPMYLLMAQSFVLAIVAFAVLGLLYVFQLSTISATFPAMFPTQVRFAGFAIAYNVSTALFGGTAPYLNEALIEATGNSLVPAFSMMAACAVGGIALLFVPETARASIRGTGIPGVDTEVQPVEEPATA</sequence>
<evidence type="ECO:0000256" key="3">
    <source>
        <dbReference type="ARBA" id="ARBA00022448"/>
    </source>
</evidence>
<comment type="caution">
    <text evidence="13">The sequence shown here is derived from an EMBL/GenBank/DDBJ whole genome shotgun (WGS) entry which is preliminary data.</text>
</comment>
<keyword evidence="3" id="KW-0813">Transport</keyword>
<evidence type="ECO:0000256" key="8">
    <source>
        <dbReference type="ARBA" id="ARBA00023136"/>
    </source>
</evidence>
<feature type="transmembrane region" description="Helical" evidence="11">
    <location>
        <begin position="405"/>
        <end position="425"/>
    </location>
</feature>
<dbReference type="PANTHER" id="PTHR43528:SF1">
    <property type="entry name" value="ALPHA-KETOGLUTARATE PERMEASE"/>
    <property type="match status" value="1"/>
</dbReference>
<feature type="transmembrane region" description="Helical" evidence="11">
    <location>
        <begin position="56"/>
        <end position="76"/>
    </location>
</feature>
<feature type="transmembrane region" description="Helical" evidence="11">
    <location>
        <begin position="112"/>
        <end position="132"/>
    </location>
</feature>
<dbReference type="FunFam" id="1.20.1250.20:FF:000001">
    <property type="entry name" value="Dicarboxylate MFS transporter"/>
    <property type="match status" value="1"/>
</dbReference>
<evidence type="ECO:0000259" key="12">
    <source>
        <dbReference type="PROSITE" id="PS50850"/>
    </source>
</evidence>
<dbReference type="OrthoDB" id="9066401at2"/>
<organism evidence="13 14">
    <name type="scientific">Nocardioides iriomotensis</name>
    <dbReference type="NCBI Taxonomy" id="715784"/>
    <lineage>
        <taxon>Bacteria</taxon>
        <taxon>Bacillati</taxon>
        <taxon>Actinomycetota</taxon>
        <taxon>Actinomycetes</taxon>
        <taxon>Propionibacteriales</taxon>
        <taxon>Nocardioidaceae</taxon>
        <taxon>Nocardioides</taxon>
    </lineage>
</organism>
<feature type="domain" description="Major facilitator superfamily (MFS) profile" evidence="12">
    <location>
        <begin position="20"/>
        <end position="430"/>
    </location>
</feature>
<dbReference type="GO" id="GO:0005886">
    <property type="term" value="C:plasma membrane"/>
    <property type="evidence" value="ECO:0007669"/>
    <property type="project" value="UniProtKB-SubCell"/>
</dbReference>
<dbReference type="Gene3D" id="1.20.1250.20">
    <property type="entry name" value="MFS general substrate transporter like domains"/>
    <property type="match status" value="2"/>
</dbReference>
<dbReference type="InterPro" id="IPR005828">
    <property type="entry name" value="MFS_sugar_transport-like"/>
</dbReference>
<comment type="function">
    <text evidence="9">May be a proton symporter involved in the uptake of osmolytes such as proline and glycine betaine.</text>
</comment>
<dbReference type="GO" id="GO:0015293">
    <property type="term" value="F:symporter activity"/>
    <property type="evidence" value="ECO:0007669"/>
    <property type="project" value="UniProtKB-KW"/>
</dbReference>
<evidence type="ECO:0000313" key="14">
    <source>
        <dbReference type="Proteomes" id="UP000291189"/>
    </source>
</evidence>
<comment type="subcellular location">
    <subcellularLocation>
        <location evidence="1">Cell membrane</location>
        <topology evidence="1">Multi-pass membrane protein</topology>
    </subcellularLocation>
</comment>
<evidence type="ECO:0000256" key="7">
    <source>
        <dbReference type="ARBA" id="ARBA00022989"/>
    </source>
</evidence>
<evidence type="ECO:0000256" key="11">
    <source>
        <dbReference type="SAM" id="Phobius"/>
    </source>
</evidence>
<proteinExistence type="inferred from homology"/>